<dbReference type="Proteomes" id="UP000663874">
    <property type="component" value="Unassembled WGS sequence"/>
</dbReference>
<reference evidence="2" key="1">
    <citation type="submission" date="2021-02" db="EMBL/GenBank/DDBJ databases">
        <authorList>
            <person name="Nowell W R."/>
        </authorList>
    </citation>
    <scope>NUCLEOTIDE SEQUENCE</scope>
</reference>
<gene>
    <name evidence="2" type="ORF">FNK824_LOCUS41801</name>
</gene>
<keyword evidence="1" id="KW-0472">Membrane</keyword>
<sequence>VCISSNNPLLPLYSISVMWYAFNGVFLTIIFSLLGTFIFGSNNSKMVDESLLILWKNVFCPWCWTNKKSKDELCELDTQTIEQERML</sequence>
<protein>
    <submittedName>
        <fullName evidence="2">Uncharacterized protein</fullName>
    </submittedName>
</protein>
<name>A0A820K178_9BILA</name>
<organism evidence="2 3">
    <name type="scientific">Rotaria sordida</name>
    <dbReference type="NCBI Taxonomy" id="392033"/>
    <lineage>
        <taxon>Eukaryota</taxon>
        <taxon>Metazoa</taxon>
        <taxon>Spiralia</taxon>
        <taxon>Gnathifera</taxon>
        <taxon>Rotifera</taxon>
        <taxon>Eurotatoria</taxon>
        <taxon>Bdelloidea</taxon>
        <taxon>Philodinida</taxon>
        <taxon>Philodinidae</taxon>
        <taxon>Rotaria</taxon>
    </lineage>
</organism>
<evidence type="ECO:0000313" key="2">
    <source>
        <dbReference type="EMBL" id="CAF4334447.1"/>
    </source>
</evidence>
<accession>A0A820K178</accession>
<evidence type="ECO:0000256" key="1">
    <source>
        <dbReference type="SAM" id="Phobius"/>
    </source>
</evidence>
<evidence type="ECO:0000313" key="3">
    <source>
        <dbReference type="Proteomes" id="UP000663874"/>
    </source>
</evidence>
<keyword evidence="1" id="KW-0812">Transmembrane</keyword>
<dbReference type="AlphaFoldDB" id="A0A820K178"/>
<feature type="transmembrane region" description="Helical" evidence="1">
    <location>
        <begin position="17"/>
        <end position="39"/>
    </location>
</feature>
<dbReference type="EMBL" id="CAJOBE010043553">
    <property type="protein sequence ID" value="CAF4334447.1"/>
    <property type="molecule type" value="Genomic_DNA"/>
</dbReference>
<feature type="non-terminal residue" evidence="2">
    <location>
        <position position="1"/>
    </location>
</feature>
<comment type="caution">
    <text evidence="2">The sequence shown here is derived from an EMBL/GenBank/DDBJ whole genome shotgun (WGS) entry which is preliminary data.</text>
</comment>
<proteinExistence type="predicted"/>
<keyword evidence="1" id="KW-1133">Transmembrane helix</keyword>